<dbReference type="SUPFAM" id="SSF160387">
    <property type="entry name" value="NosL/MerB-like"/>
    <property type="match status" value="1"/>
</dbReference>
<feature type="compositionally biased region" description="Basic and acidic residues" evidence="1">
    <location>
        <begin position="26"/>
        <end position="41"/>
    </location>
</feature>
<dbReference type="AlphaFoldDB" id="A0AB39HNF4"/>
<dbReference type="Pfam" id="PF13115">
    <property type="entry name" value="YtkA"/>
    <property type="match status" value="1"/>
</dbReference>
<dbReference type="InterPro" id="IPR013783">
    <property type="entry name" value="Ig-like_fold"/>
</dbReference>
<dbReference type="PANTHER" id="PTHR41247:SF1">
    <property type="entry name" value="HTH-TYPE TRANSCRIPTIONAL REPRESSOR YCNK"/>
    <property type="match status" value="1"/>
</dbReference>
<keyword evidence="2" id="KW-0732">Signal</keyword>
<dbReference type="PROSITE" id="PS51257">
    <property type="entry name" value="PROKAR_LIPOPROTEIN"/>
    <property type="match status" value="1"/>
</dbReference>
<protein>
    <submittedName>
        <fullName evidence="4">Nitrous oxide reductase accessory protein NosL</fullName>
    </submittedName>
</protein>
<evidence type="ECO:0000256" key="2">
    <source>
        <dbReference type="SAM" id="SignalP"/>
    </source>
</evidence>
<dbReference type="PANTHER" id="PTHR41247">
    <property type="entry name" value="HTH-TYPE TRANSCRIPTIONAL REPRESSOR YCNK"/>
    <property type="match status" value="1"/>
</dbReference>
<feature type="signal peptide" evidence="2">
    <location>
        <begin position="1"/>
        <end position="19"/>
    </location>
</feature>
<feature type="region of interest" description="Disordered" evidence="1">
    <location>
        <begin position="26"/>
        <end position="50"/>
    </location>
</feature>
<dbReference type="InterPro" id="IPR032693">
    <property type="entry name" value="YtkA-like_dom"/>
</dbReference>
<dbReference type="InterPro" id="IPR008719">
    <property type="entry name" value="N2O_reductase_NosL"/>
</dbReference>
<name>A0AB39HNF4_9BACI</name>
<dbReference type="EMBL" id="CP162599">
    <property type="protein sequence ID" value="XDK33467.1"/>
    <property type="molecule type" value="Genomic_DNA"/>
</dbReference>
<dbReference type="Gene3D" id="2.60.40.10">
    <property type="entry name" value="Immunoglobulins"/>
    <property type="match status" value="1"/>
</dbReference>
<evidence type="ECO:0000259" key="3">
    <source>
        <dbReference type="Pfam" id="PF13115"/>
    </source>
</evidence>
<feature type="chain" id="PRO_5044231325" evidence="2">
    <location>
        <begin position="20"/>
        <end position="296"/>
    </location>
</feature>
<feature type="domain" description="YtkA-like" evidence="3">
    <location>
        <begin position="202"/>
        <end position="277"/>
    </location>
</feature>
<sequence>MKKFSLLFMVLVVVALVLAACGEGDNGKKAEDANSENKESDETTELEYEPEPIDPETDVCVVCGMAIADDEHATQIILKNRKPLKFDDIGDMFVWLDENSEDDIGAKFVRDFHTLEWILLENATFVYDEGISTPMGFGVISFKDSEGAEAYIEENGFGKLLSATDLYNHEWEMMMDHGHEGHDHGDHSHGDHDHGHGFHTEGFDMHFTELENATVGEETKLEVNITLDEAGLEGAKVRYEIWKEDNTDWVDASEANTGNYAADYTFKEAGTYIIQVHVEDDHDLHEHMEYEVIVKE</sequence>
<dbReference type="RefSeq" id="WP_368654146.1">
    <property type="nucleotide sequence ID" value="NZ_CP162599.1"/>
</dbReference>
<dbReference type="Pfam" id="PF05573">
    <property type="entry name" value="NosL"/>
    <property type="match status" value="1"/>
</dbReference>
<evidence type="ECO:0000256" key="1">
    <source>
        <dbReference type="SAM" id="MobiDB-lite"/>
    </source>
</evidence>
<reference evidence="4" key="1">
    <citation type="submission" date="2024-07" db="EMBL/GenBank/DDBJ databases">
        <title>Halotolerant mesophilic bacterium Ornithinibacillus sp. 4-3, sp. nov., isolated from soil.</title>
        <authorList>
            <person name="Sidarenka A.V."/>
            <person name="Guliayeva D.E."/>
            <person name="Leanovich S.I."/>
            <person name="Hileuskaya K.S."/>
            <person name="Akhremchuk A.E."/>
            <person name="Sikolenko M.A."/>
            <person name="Valentovich L.N."/>
        </authorList>
    </citation>
    <scope>NUCLEOTIDE SEQUENCE</scope>
    <source>
        <strain evidence="4">4-3</strain>
    </source>
</reference>
<gene>
    <name evidence="4" type="ORF">AB4Y30_03670</name>
</gene>
<organism evidence="4">
    <name type="scientific">Ornithinibacillus sp. 4-3</name>
    <dbReference type="NCBI Taxonomy" id="3231488"/>
    <lineage>
        <taxon>Bacteria</taxon>
        <taxon>Bacillati</taxon>
        <taxon>Bacillota</taxon>
        <taxon>Bacilli</taxon>
        <taxon>Bacillales</taxon>
        <taxon>Bacillaceae</taxon>
        <taxon>Ornithinibacillus</taxon>
    </lineage>
</organism>
<proteinExistence type="predicted"/>
<evidence type="ECO:0000313" key="4">
    <source>
        <dbReference type="EMBL" id="XDK33467.1"/>
    </source>
</evidence>
<accession>A0AB39HNF4</accession>